<proteinExistence type="evidence at transcript level"/>
<dbReference type="EMBL" id="GBZX01000883">
    <property type="protein sequence ID" value="JAG91857.1"/>
    <property type="molecule type" value="mRNA"/>
</dbReference>
<feature type="domain" description="Single" evidence="4">
    <location>
        <begin position="30"/>
        <end position="92"/>
    </location>
</feature>
<comment type="subcellular location">
    <subcellularLocation>
        <location evidence="1">Secreted</location>
    </subcellularLocation>
</comment>
<name>A0A0C9SD69_AMBAM</name>
<dbReference type="Pfam" id="PF15430">
    <property type="entry name" value="SVWC"/>
    <property type="match status" value="1"/>
</dbReference>
<feature type="chain" id="PRO_5002202758" evidence="3">
    <location>
        <begin position="22"/>
        <end position="113"/>
    </location>
</feature>
<accession>A0A0C9SD69</accession>
<dbReference type="InterPro" id="IPR029277">
    <property type="entry name" value="SVWC_dom"/>
</dbReference>
<organism evidence="5">
    <name type="scientific">Amblyomma americanum</name>
    <name type="common">Lone star tick</name>
    <dbReference type="NCBI Taxonomy" id="6943"/>
    <lineage>
        <taxon>Eukaryota</taxon>
        <taxon>Metazoa</taxon>
        <taxon>Ecdysozoa</taxon>
        <taxon>Arthropoda</taxon>
        <taxon>Chelicerata</taxon>
        <taxon>Arachnida</taxon>
        <taxon>Acari</taxon>
        <taxon>Parasitiformes</taxon>
        <taxon>Ixodida</taxon>
        <taxon>Ixodoidea</taxon>
        <taxon>Ixodidae</taxon>
        <taxon>Amblyomminae</taxon>
        <taxon>Amblyomma</taxon>
    </lineage>
</organism>
<reference evidence="5" key="1">
    <citation type="journal article" date="2015" name="PLoS ONE">
        <title>An Insight into the Sialome of the Lone Star Tick, Amblyomma americanum, with a Glimpse on Its Time Dependent Gene Expression.</title>
        <authorList>
            <person name="Karim S."/>
            <person name="Ribeiro J.M."/>
        </authorList>
    </citation>
    <scope>NUCLEOTIDE SEQUENCE</scope>
    <source>
        <tissue evidence="5">Salivary gland</tissue>
    </source>
</reference>
<evidence type="ECO:0000259" key="4">
    <source>
        <dbReference type="SMART" id="SM01318"/>
    </source>
</evidence>
<evidence type="ECO:0000256" key="1">
    <source>
        <dbReference type="ARBA" id="ARBA00004613"/>
    </source>
</evidence>
<dbReference type="GO" id="GO:0005576">
    <property type="term" value="C:extracellular region"/>
    <property type="evidence" value="ECO:0007669"/>
    <property type="project" value="UniProtKB-SubCell"/>
</dbReference>
<dbReference type="SMART" id="SM01318">
    <property type="entry name" value="SVWC"/>
    <property type="match status" value="1"/>
</dbReference>
<keyword evidence="3" id="KW-0732">Signal</keyword>
<protein>
    <submittedName>
        <fullName evidence="5">Putative secreted protein</fullName>
    </submittedName>
</protein>
<evidence type="ECO:0000256" key="3">
    <source>
        <dbReference type="SAM" id="SignalP"/>
    </source>
</evidence>
<feature type="signal peptide" evidence="3">
    <location>
        <begin position="1"/>
        <end position="21"/>
    </location>
</feature>
<evidence type="ECO:0000256" key="2">
    <source>
        <dbReference type="ARBA" id="ARBA00022525"/>
    </source>
</evidence>
<evidence type="ECO:0000313" key="5">
    <source>
        <dbReference type="EMBL" id="JAG91857.1"/>
    </source>
</evidence>
<keyword evidence="2" id="KW-0964">Secreted</keyword>
<sequence>MRSLMVCLGVLLALAVLECYGEKNSGDEGCWDGNRSYPHGSIRNLTKPCVQVICENGRVSKKNCTEVTVEQGGHYPQEPEREFPHCCPPANRLLGTNRQLPDFLVHHPGATNN</sequence>
<dbReference type="AlphaFoldDB" id="A0A0C9SD69"/>